<feature type="compositionally biased region" description="Basic and acidic residues" evidence="1">
    <location>
        <begin position="232"/>
        <end position="251"/>
    </location>
</feature>
<dbReference type="OrthoDB" id="6616361at2759"/>
<dbReference type="GO" id="GO:0036064">
    <property type="term" value="C:ciliary basal body"/>
    <property type="evidence" value="ECO:0007669"/>
    <property type="project" value="TreeGrafter"/>
</dbReference>
<dbReference type="CTD" id="101883094"/>
<feature type="region of interest" description="Disordered" evidence="1">
    <location>
        <begin position="110"/>
        <end position="251"/>
    </location>
</feature>
<evidence type="ECO:0000313" key="3">
    <source>
        <dbReference type="Proteomes" id="UP000265120"/>
    </source>
</evidence>
<sequence>MLTKKVRTEYMKKFRDPKWETFSKCYEDSLKYRLTRRLIEQSHKPWFWEGWDSGSDSSGWSTPRLNQNKVTPLSLPPPEVRQRLCELMSSSGPEDGGGGGAVDAEAAVEHRVTEGSSGSVPAAPNVIHPSEDTETDNGPVDSASSNGGPANPAPKRRQRRHVARSESDPQESSCDDKKAVARKPPRAKSQPAISSKEKENRKPSCRLDWTKRQVEVRRMTNDNQKLDTCVPTRRDSDRKRSTVDRRRARSADLEKMRKSQLVVVVDERWMTEYMRCFSARMR</sequence>
<dbReference type="GeneTree" id="ENSGT00390000003512"/>
<dbReference type="RefSeq" id="XP_008315422.1">
    <property type="nucleotide sequence ID" value="XM_008317200.2"/>
</dbReference>
<reference evidence="2" key="3">
    <citation type="submission" date="2025-09" db="UniProtKB">
        <authorList>
            <consortium name="Ensembl"/>
        </authorList>
    </citation>
    <scope>IDENTIFICATION</scope>
</reference>
<dbReference type="PANTHER" id="PTHR31022">
    <property type="entry name" value="CENTRIOLE, CILIA AND SPINDLE-ASSOCIATED PROTEIN"/>
    <property type="match status" value="1"/>
</dbReference>
<dbReference type="PANTHER" id="PTHR31022:SF6">
    <property type="entry name" value="CENTRIOLE, CILIA AND SPINDLE-ASSOCIATED PROTEIN"/>
    <property type="match status" value="1"/>
</dbReference>
<accession>A0A3P8VR93</accession>
<dbReference type="GO" id="GO:0035869">
    <property type="term" value="C:ciliary transition zone"/>
    <property type="evidence" value="ECO:0007669"/>
    <property type="project" value="TreeGrafter"/>
</dbReference>
<dbReference type="InParanoid" id="A0A3P8VR93"/>
<feature type="compositionally biased region" description="Basic and acidic residues" evidence="1">
    <location>
        <begin position="208"/>
        <end position="220"/>
    </location>
</feature>
<dbReference type="OMA" id="TTEYMRC"/>
<reference evidence="2 3" key="1">
    <citation type="journal article" date="2014" name="Nat. Genet.">
        <title>Whole-genome sequence of a flatfish provides insights into ZW sex chromosome evolution and adaptation to a benthic lifestyle.</title>
        <authorList>
            <person name="Chen S."/>
            <person name="Zhang G."/>
            <person name="Shao C."/>
            <person name="Huang Q."/>
            <person name="Liu G."/>
            <person name="Zhang P."/>
            <person name="Song W."/>
            <person name="An N."/>
            <person name="Chalopin D."/>
            <person name="Volff J.N."/>
            <person name="Hong Y."/>
            <person name="Li Q."/>
            <person name="Sha Z."/>
            <person name="Zhou H."/>
            <person name="Xie M."/>
            <person name="Yu Q."/>
            <person name="Liu Y."/>
            <person name="Xiang H."/>
            <person name="Wang N."/>
            <person name="Wu K."/>
            <person name="Yang C."/>
            <person name="Zhou Q."/>
            <person name="Liao X."/>
            <person name="Yang L."/>
            <person name="Hu Q."/>
            <person name="Zhang J."/>
            <person name="Meng L."/>
            <person name="Jin L."/>
            <person name="Tian Y."/>
            <person name="Lian J."/>
            <person name="Yang J."/>
            <person name="Miao G."/>
            <person name="Liu S."/>
            <person name="Liang Z."/>
            <person name="Yan F."/>
            <person name="Li Y."/>
            <person name="Sun B."/>
            <person name="Zhang H."/>
            <person name="Zhang J."/>
            <person name="Zhu Y."/>
            <person name="Du M."/>
            <person name="Zhao Y."/>
            <person name="Schartl M."/>
            <person name="Tang Q."/>
            <person name="Wang J."/>
        </authorList>
    </citation>
    <scope>NUCLEOTIDE SEQUENCE</scope>
</reference>
<dbReference type="GO" id="GO:0008017">
    <property type="term" value="F:microtubule binding"/>
    <property type="evidence" value="ECO:0007669"/>
    <property type="project" value="TreeGrafter"/>
</dbReference>
<protein>
    <submittedName>
        <fullName evidence="2">Centriole, cilia and spindle associated protein</fullName>
    </submittedName>
</protein>
<dbReference type="GO" id="GO:0005814">
    <property type="term" value="C:centriole"/>
    <property type="evidence" value="ECO:0007669"/>
    <property type="project" value="TreeGrafter"/>
</dbReference>
<dbReference type="GO" id="GO:1901673">
    <property type="term" value="P:regulation of mitotic spindle assembly"/>
    <property type="evidence" value="ECO:0007669"/>
    <property type="project" value="TreeGrafter"/>
</dbReference>
<dbReference type="GeneID" id="103383881"/>
<dbReference type="InterPro" id="IPR029774">
    <property type="entry name" value="CSAP"/>
</dbReference>
<dbReference type="AlphaFoldDB" id="A0A3P8VR93"/>
<name>A0A3P8VR93_CYNSE</name>
<dbReference type="KEGG" id="csem:103383881"/>
<organism evidence="2 3">
    <name type="scientific">Cynoglossus semilaevis</name>
    <name type="common">Tongue sole</name>
    <dbReference type="NCBI Taxonomy" id="244447"/>
    <lineage>
        <taxon>Eukaryota</taxon>
        <taxon>Metazoa</taxon>
        <taxon>Chordata</taxon>
        <taxon>Craniata</taxon>
        <taxon>Vertebrata</taxon>
        <taxon>Euteleostomi</taxon>
        <taxon>Actinopterygii</taxon>
        <taxon>Neopterygii</taxon>
        <taxon>Teleostei</taxon>
        <taxon>Neoteleostei</taxon>
        <taxon>Acanthomorphata</taxon>
        <taxon>Carangaria</taxon>
        <taxon>Pleuronectiformes</taxon>
        <taxon>Pleuronectoidei</taxon>
        <taxon>Cynoglossidae</taxon>
        <taxon>Cynoglossinae</taxon>
        <taxon>Cynoglossus</taxon>
    </lineage>
</organism>
<evidence type="ECO:0000313" key="2">
    <source>
        <dbReference type="Ensembl" id="ENSCSEP00000016824.1"/>
    </source>
</evidence>
<dbReference type="STRING" id="244447.ENSCSEP00000016824"/>
<keyword evidence="3" id="KW-1185">Reference proteome</keyword>
<dbReference type="Ensembl" id="ENSCSET00000017037.1">
    <property type="protein sequence ID" value="ENSCSEP00000016824.1"/>
    <property type="gene ID" value="ENSCSEG00000010817.1"/>
</dbReference>
<dbReference type="Proteomes" id="UP000265120">
    <property type="component" value="Chromosome 9"/>
</dbReference>
<dbReference type="Pfam" id="PF15748">
    <property type="entry name" value="CCSAP"/>
    <property type="match status" value="1"/>
</dbReference>
<proteinExistence type="predicted"/>
<evidence type="ECO:0000256" key="1">
    <source>
        <dbReference type="SAM" id="MobiDB-lite"/>
    </source>
</evidence>
<reference evidence="2" key="2">
    <citation type="submission" date="2025-08" db="UniProtKB">
        <authorList>
            <consortium name="Ensembl"/>
        </authorList>
    </citation>
    <scope>IDENTIFICATION</scope>
</reference>
<feature type="region of interest" description="Disordered" evidence="1">
    <location>
        <begin position="55"/>
        <end position="78"/>
    </location>
</feature>
<dbReference type="GO" id="GO:0005819">
    <property type="term" value="C:spindle"/>
    <property type="evidence" value="ECO:0007669"/>
    <property type="project" value="TreeGrafter"/>
</dbReference>
<dbReference type="RefSeq" id="XP_008315423.1">
    <property type="nucleotide sequence ID" value="XM_008317201.2"/>
</dbReference>